<dbReference type="OrthoDB" id="435784at2759"/>
<dbReference type="Pfam" id="PF00226">
    <property type="entry name" value="DnaJ"/>
    <property type="match status" value="1"/>
</dbReference>
<feature type="region of interest" description="Disordered" evidence="1">
    <location>
        <begin position="109"/>
        <end position="220"/>
    </location>
</feature>
<gene>
    <name evidence="3" type="ORF">PGLA1383_LOCUS12698</name>
</gene>
<dbReference type="CDD" id="cd06257">
    <property type="entry name" value="DnaJ"/>
    <property type="match status" value="1"/>
</dbReference>
<feature type="compositionally biased region" description="Basic and acidic residues" evidence="1">
    <location>
        <begin position="151"/>
        <end position="162"/>
    </location>
</feature>
<dbReference type="InterPro" id="IPR001623">
    <property type="entry name" value="DnaJ_domain"/>
</dbReference>
<comment type="caution">
    <text evidence="3">The sequence shown here is derived from an EMBL/GenBank/DDBJ whole genome shotgun (WGS) entry which is preliminary data.</text>
</comment>
<evidence type="ECO:0000313" key="4">
    <source>
        <dbReference type="Proteomes" id="UP000654075"/>
    </source>
</evidence>
<dbReference type="AlphaFoldDB" id="A0A813E1P6"/>
<organism evidence="3 4">
    <name type="scientific">Polarella glacialis</name>
    <name type="common">Dinoflagellate</name>
    <dbReference type="NCBI Taxonomy" id="89957"/>
    <lineage>
        <taxon>Eukaryota</taxon>
        <taxon>Sar</taxon>
        <taxon>Alveolata</taxon>
        <taxon>Dinophyceae</taxon>
        <taxon>Suessiales</taxon>
        <taxon>Suessiaceae</taxon>
        <taxon>Polarella</taxon>
    </lineage>
</organism>
<evidence type="ECO:0000256" key="1">
    <source>
        <dbReference type="SAM" id="MobiDB-lite"/>
    </source>
</evidence>
<protein>
    <recommendedName>
        <fullName evidence="2">J domain-containing protein</fullName>
    </recommendedName>
</protein>
<feature type="domain" description="J" evidence="2">
    <location>
        <begin position="220"/>
        <end position="279"/>
    </location>
</feature>
<dbReference type="EMBL" id="CAJNNV010006817">
    <property type="protein sequence ID" value="CAE8594126.1"/>
    <property type="molecule type" value="Genomic_DNA"/>
</dbReference>
<sequence length="283" mass="32182">MGSLDHAEVVLRLVQRLESSSAAELRKEFQQRGLAVETGMEKQDMVARLRNALVWEEMPLQGLQQTCQDKGYPRHWLGGPHQATKEELLKRLISGSGMALAPETRFKNFFSYGNQPSQQKQEPPPPGSQQRTEFDKAFRSGARPPEEEFDDGWHSKAEENRRAFASGKRNHSGMPGGQRGRNGPSPPNNYKVGSEEQNWWRQQQRQGQQSRQPQPPTIDKHFKVLGLPKTATHDEVRKAYRKLALQHHPDKNPGSKQATAERMFREVVEAYDRVCEYLGSSAS</sequence>
<dbReference type="PROSITE" id="PS50076">
    <property type="entry name" value="DNAJ_2"/>
    <property type="match status" value="1"/>
</dbReference>
<dbReference type="PRINTS" id="PR00625">
    <property type="entry name" value="JDOMAIN"/>
</dbReference>
<evidence type="ECO:0000313" key="3">
    <source>
        <dbReference type="EMBL" id="CAE8594126.1"/>
    </source>
</evidence>
<evidence type="ECO:0000259" key="2">
    <source>
        <dbReference type="PROSITE" id="PS50076"/>
    </source>
</evidence>
<dbReference type="InterPro" id="IPR050817">
    <property type="entry name" value="DjlA_DnaK_co-chaperone"/>
</dbReference>
<dbReference type="Gene3D" id="1.10.287.110">
    <property type="entry name" value="DnaJ domain"/>
    <property type="match status" value="1"/>
</dbReference>
<name>A0A813E1P6_POLGL</name>
<dbReference type="SUPFAM" id="SSF46565">
    <property type="entry name" value="Chaperone J-domain"/>
    <property type="match status" value="1"/>
</dbReference>
<proteinExistence type="predicted"/>
<dbReference type="SMART" id="SM00271">
    <property type="entry name" value="DnaJ"/>
    <property type="match status" value="1"/>
</dbReference>
<keyword evidence="4" id="KW-1185">Reference proteome</keyword>
<feature type="compositionally biased region" description="Low complexity" evidence="1">
    <location>
        <begin position="201"/>
        <end position="212"/>
    </location>
</feature>
<dbReference type="InterPro" id="IPR036869">
    <property type="entry name" value="J_dom_sf"/>
</dbReference>
<dbReference type="Proteomes" id="UP000654075">
    <property type="component" value="Unassembled WGS sequence"/>
</dbReference>
<reference evidence="3" key="1">
    <citation type="submission" date="2021-02" db="EMBL/GenBank/DDBJ databases">
        <authorList>
            <person name="Dougan E. K."/>
            <person name="Rhodes N."/>
            <person name="Thang M."/>
            <person name="Chan C."/>
        </authorList>
    </citation>
    <scope>NUCLEOTIDE SEQUENCE</scope>
</reference>
<dbReference type="PANTHER" id="PTHR24074">
    <property type="entry name" value="CO-CHAPERONE PROTEIN DJLA"/>
    <property type="match status" value="1"/>
</dbReference>
<accession>A0A813E1P6</accession>